<evidence type="ECO:0000256" key="1">
    <source>
        <dbReference type="ARBA" id="ARBA00023015"/>
    </source>
</evidence>
<dbReference type="EMBL" id="JAUKUC010000001">
    <property type="protein sequence ID" value="MDO1511379.1"/>
    <property type="molecule type" value="Genomic_DNA"/>
</dbReference>
<evidence type="ECO:0000256" key="2">
    <source>
        <dbReference type="ARBA" id="ARBA00023125"/>
    </source>
</evidence>
<evidence type="ECO:0000259" key="4">
    <source>
        <dbReference type="PROSITE" id="PS50995"/>
    </source>
</evidence>
<dbReference type="Proteomes" id="UP001168579">
    <property type="component" value="Unassembled WGS sequence"/>
</dbReference>
<dbReference type="SMART" id="SM00347">
    <property type="entry name" value="HTH_MARR"/>
    <property type="match status" value="1"/>
</dbReference>
<dbReference type="InterPro" id="IPR036388">
    <property type="entry name" value="WH-like_DNA-bd_sf"/>
</dbReference>
<sequence>MKEVTIDYALRATWQAVARMYNEEAKNFDSTMAVGFTLLSIDPKTGTPSTALGPKMGMEATSLSRILKSMEKKGLILRKPNPDDGRGVLIYLTEMGLEKRNLSKSTVLQFNEAIRQEVDQEKILNFFEVTETINKLIADKKLFSKNISN</sequence>
<accession>A0ABT8RM33</accession>
<reference evidence="5" key="1">
    <citation type="journal article" date="2014" name="Int. J. Syst. Evol. Microbiol.">
        <title>Complete genome of a new Firmicutes species belonging to the dominant human colonic microbiota ('Ruminococcus bicirculans') reveals two chromosomes and a selective capacity to utilize plant glucans.</title>
        <authorList>
            <consortium name="NISC Comparative Sequencing Program"/>
            <person name="Wegmann U."/>
            <person name="Louis P."/>
            <person name="Goesmann A."/>
            <person name="Henrissat B."/>
            <person name="Duncan S.H."/>
            <person name="Flint H.J."/>
        </authorList>
    </citation>
    <scope>NUCLEOTIDE SEQUENCE</scope>
    <source>
        <strain evidence="5">CECT 8869</strain>
    </source>
</reference>
<name>A0ABT8RM33_9FLAO</name>
<dbReference type="Pfam" id="PF01047">
    <property type="entry name" value="MarR"/>
    <property type="match status" value="1"/>
</dbReference>
<evidence type="ECO:0000313" key="6">
    <source>
        <dbReference type="Proteomes" id="UP001168579"/>
    </source>
</evidence>
<dbReference type="RefSeq" id="WP_089260090.1">
    <property type="nucleotide sequence ID" value="NZ_JAUKUC010000001.1"/>
</dbReference>
<dbReference type="SUPFAM" id="SSF46785">
    <property type="entry name" value="Winged helix' DNA-binding domain"/>
    <property type="match status" value="1"/>
</dbReference>
<dbReference type="Gene3D" id="1.10.10.10">
    <property type="entry name" value="Winged helix-like DNA-binding domain superfamily/Winged helix DNA-binding domain"/>
    <property type="match status" value="1"/>
</dbReference>
<dbReference type="InterPro" id="IPR000835">
    <property type="entry name" value="HTH_MarR-typ"/>
</dbReference>
<protein>
    <submittedName>
        <fullName evidence="5">MarR family transcriptional regulator</fullName>
    </submittedName>
</protein>
<organism evidence="5 6">
    <name type="scientific">Maribacter confluentis</name>
    <dbReference type="NCBI Taxonomy" id="1656093"/>
    <lineage>
        <taxon>Bacteria</taxon>
        <taxon>Pseudomonadati</taxon>
        <taxon>Bacteroidota</taxon>
        <taxon>Flavobacteriia</taxon>
        <taxon>Flavobacteriales</taxon>
        <taxon>Flavobacteriaceae</taxon>
        <taxon>Maribacter</taxon>
    </lineage>
</organism>
<dbReference type="InterPro" id="IPR023187">
    <property type="entry name" value="Tscrpt_reg_MarR-type_CS"/>
</dbReference>
<dbReference type="PANTHER" id="PTHR42756:SF1">
    <property type="entry name" value="TRANSCRIPTIONAL REPRESSOR OF EMRAB OPERON"/>
    <property type="match status" value="1"/>
</dbReference>
<keyword evidence="1" id="KW-0805">Transcription regulation</keyword>
<dbReference type="InterPro" id="IPR036390">
    <property type="entry name" value="WH_DNA-bd_sf"/>
</dbReference>
<dbReference type="PANTHER" id="PTHR42756">
    <property type="entry name" value="TRANSCRIPTIONAL REGULATOR, MARR"/>
    <property type="match status" value="1"/>
</dbReference>
<reference evidence="5" key="2">
    <citation type="submission" date="2023-06" db="EMBL/GenBank/DDBJ databases">
        <authorList>
            <person name="Lucena T."/>
            <person name="Sun Q."/>
        </authorList>
    </citation>
    <scope>NUCLEOTIDE SEQUENCE</scope>
    <source>
        <strain evidence="5">CECT 8869</strain>
    </source>
</reference>
<keyword evidence="2" id="KW-0238">DNA-binding</keyword>
<dbReference type="PROSITE" id="PS50995">
    <property type="entry name" value="HTH_MARR_2"/>
    <property type="match status" value="1"/>
</dbReference>
<evidence type="ECO:0000256" key="3">
    <source>
        <dbReference type="ARBA" id="ARBA00023163"/>
    </source>
</evidence>
<dbReference type="PROSITE" id="PS01117">
    <property type="entry name" value="HTH_MARR_1"/>
    <property type="match status" value="1"/>
</dbReference>
<keyword evidence="3" id="KW-0804">Transcription</keyword>
<feature type="domain" description="HTH marR-type" evidence="4">
    <location>
        <begin position="3"/>
        <end position="135"/>
    </location>
</feature>
<gene>
    <name evidence="5" type="ORF">Q2T41_01710</name>
</gene>
<keyword evidence="6" id="KW-1185">Reference proteome</keyword>
<proteinExistence type="predicted"/>
<evidence type="ECO:0000313" key="5">
    <source>
        <dbReference type="EMBL" id="MDO1511379.1"/>
    </source>
</evidence>
<comment type="caution">
    <text evidence="5">The sequence shown here is derived from an EMBL/GenBank/DDBJ whole genome shotgun (WGS) entry which is preliminary data.</text>
</comment>